<dbReference type="InterPro" id="IPR013838">
    <property type="entry name" value="Beta-tubulin_BS"/>
</dbReference>
<reference evidence="10" key="2">
    <citation type="submission" date="2025-08" db="UniProtKB">
        <authorList>
            <consortium name="Ensembl"/>
        </authorList>
    </citation>
    <scope>IDENTIFICATION</scope>
</reference>
<dbReference type="GO" id="GO:0007017">
    <property type="term" value="P:microtubule-based process"/>
    <property type="evidence" value="ECO:0007669"/>
    <property type="project" value="InterPro"/>
</dbReference>
<protein>
    <recommendedName>
        <fullName evidence="8">Tubulin beta chain</fullName>
    </recommendedName>
</protein>
<evidence type="ECO:0000313" key="10">
    <source>
        <dbReference type="Ensembl" id="ENSCINP00000034905.1"/>
    </source>
</evidence>
<dbReference type="InterPro" id="IPR017975">
    <property type="entry name" value="Tubulin_CS"/>
</dbReference>
<evidence type="ECO:0000256" key="6">
    <source>
        <dbReference type="ARBA" id="ARBA00023134"/>
    </source>
</evidence>
<proteinExistence type="inferred from homology"/>
<dbReference type="InterPro" id="IPR003008">
    <property type="entry name" value="Tubulin_FtsZ_GTPase"/>
</dbReference>
<comment type="subcellular location">
    <subcellularLocation>
        <location evidence="1">Cytoplasm</location>
        <location evidence="1">Cytoskeleton</location>
    </subcellularLocation>
</comment>
<evidence type="ECO:0000256" key="5">
    <source>
        <dbReference type="ARBA" id="ARBA00022741"/>
    </source>
</evidence>
<keyword evidence="7" id="KW-0206">Cytoskeleton</keyword>
<dbReference type="GO" id="GO:0005525">
    <property type="term" value="F:GTP binding"/>
    <property type="evidence" value="ECO:0007669"/>
    <property type="project" value="UniProtKB-UniRule"/>
</dbReference>
<accession>H2XZ21</accession>
<keyword evidence="11" id="KW-1185">Reference proteome</keyword>
<dbReference type="SUPFAM" id="SSF52490">
    <property type="entry name" value="Tubulin nucleotide-binding domain-like"/>
    <property type="match status" value="1"/>
</dbReference>
<dbReference type="InParanoid" id="H2XZ21"/>
<reference evidence="11" key="1">
    <citation type="journal article" date="2002" name="Science">
        <title>The draft genome of Ciona intestinalis: insights into chordate and vertebrate origins.</title>
        <authorList>
            <person name="Dehal P."/>
            <person name="Satou Y."/>
            <person name="Campbell R.K."/>
            <person name="Chapman J."/>
            <person name="Degnan B."/>
            <person name="De Tomaso A."/>
            <person name="Davidson B."/>
            <person name="Di Gregorio A."/>
            <person name="Gelpke M."/>
            <person name="Goodstein D.M."/>
            <person name="Harafuji N."/>
            <person name="Hastings K.E."/>
            <person name="Ho I."/>
            <person name="Hotta K."/>
            <person name="Huang W."/>
            <person name="Kawashima T."/>
            <person name="Lemaire P."/>
            <person name="Martinez D."/>
            <person name="Meinertzhagen I.A."/>
            <person name="Necula S."/>
            <person name="Nonaka M."/>
            <person name="Putnam N."/>
            <person name="Rash S."/>
            <person name="Saiga H."/>
            <person name="Satake M."/>
            <person name="Terry A."/>
            <person name="Yamada L."/>
            <person name="Wang H.G."/>
            <person name="Awazu S."/>
            <person name="Azumi K."/>
            <person name="Boore J."/>
            <person name="Branno M."/>
            <person name="Chin-Bow S."/>
            <person name="DeSantis R."/>
            <person name="Doyle S."/>
            <person name="Francino P."/>
            <person name="Keys D.N."/>
            <person name="Haga S."/>
            <person name="Hayashi H."/>
            <person name="Hino K."/>
            <person name="Imai K.S."/>
            <person name="Inaba K."/>
            <person name="Kano S."/>
            <person name="Kobayashi K."/>
            <person name="Kobayashi M."/>
            <person name="Lee B.I."/>
            <person name="Makabe K.W."/>
            <person name="Manohar C."/>
            <person name="Matassi G."/>
            <person name="Medina M."/>
            <person name="Mochizuki Y."/>
            <person name="Mount S."/>
            <person name="Morishita T."/>
            <person name="Miura S."/>
            <person name="Nakayama A."/>
            <person name="Nishizaka S."/>
            <person name="Nomoto H."/>
            <person name="Ohta F."/>
            <person name="Oishi K."/>
            <person name="Rigoutsos I."/>
            <person name="Sano M."/>
            <person name="Sasaki A."/>
            <person name="Sasakura Y."/>
            <person name="Shoguchi E."/>
            <person name="Shin-i T."/>
            <person name="Spagnuolo A."/>
            <person name="Stainier D."/>
            <person name="Suzuki M.M."/>
            <person name="Tassy O."/>
            <person name="Takatori N."/>
            <person name="Tokuoka M."/>
            <person name="Yagi K."/>
            <person name="Yoshizaki F."/>
            <person name="Wada S."/>
            <person name="Zhang C."/>
            <person name="Hyatt P.D."/>
            <person name="Larimer F."/>
            <person name="Detter C."/>
            <person name="Doggett N."/>
            <person name="Glavina T."/>
            <person name="Hawkins T."/>
            <person name="Richardson P."/>
            <person name="Lucas S."/>
            <person name="Kohara Y."/>
            <person name="Levine M."/>
            <person name="Satoh N."/>
            <person name="Rokhsar D.S."/>
        </authorList>
    </citation>
    <scope>NUCLEOTIDE SEQUENCE [LARGE SCALE GENOMIC DNA]</scope>
</reference>
<dbReference type="PANTHER" id="PTHR11588">
    <property type="entry name" value="TUBULIN"/>
    <property type="match status" value="1"/>
</dbReference>
<dbReference type="GO" id="GO:0005874">
    <property type="term" value="C:microtubule"/>
    <property type="evidence" value="ECO:0007669"/>
    <property type="project" value="UniProtKB-KW"/>
</dbReference>
<dbReference type="InterPro" id="IPR000217">
    <property type="entry name" value="Tubulin"/>
</dbReference>
<dbReference type="GO" id="GO:0003924">
    <property type="term" value="F:GTPase activity"/>
    <property type="evidence" value="ECO:0007669"/>
    <property type="project" value="InterPro"/>
</dbReference>
<reference evidence="10" key="3">
    <citation type="submission" date="2025-09" db="UniProtKB">
        <authorList>
            <consortium name="Ensembl"/>
        </authorList>
    </citation>
    <scope>IDENTIFICATION</scope>
</reference>
<dbReference type="STRING" id="7719.ENSCINP00000034905"/>
<dbReference type="PROSITE" id="PS00227">
    <property type="entry name" value="TUBULIN"/>
    <property type="match status" value="1"/>
</dbReference>
<keyword evidence="4 8" id="KW-0493">Microtubule</keyword>
<evidence type="ECO:0000259" key="9">
    <source>
        <dbReference type="SMART" id="SM00864"/>
    </source>
</evidence>
<evidence type="ECO:0000256" key="8">
    <source>
        <dbReference type="RuleBase" id="RU000352"/>
    </source>
</evidence>
<dbReference type="Gene3D" id="3.40.50.1440">
    <property type="entry name" value="Tubulin/FtsZ, GTPase domain"/>
    <property type="match status" value="1"/>
</dbReference>
<dbReference type="Pfam" id="PF00091">
    <property type="entry name" value="Tubulin"/>
    <property type="match status" value="1"/>
</dbReference>
<dbReference type="Ensembl" id="ENSCINT00000033610.1">
    <property type="protein sequence ID" value="ENSCINP00000034905.1"/>
    <property type="gene ID" value="ENSCING00000023168.1"/>
</dbReference>
<evidence type="ECO:0000256" key="3">
    <source>
        <dbReference type="ARBA" id="ARBA00022490"/>
    </source>
</evidence>
<organism evidence="10 11">
    <name type="scientific">Ciona intestinalis</name>
    <name type="common">Transparent sea squirt</name>
    <name type="synonym">Ascidia intestinalis</name>
    <dbReference type="NCBI Taxonomy" id="7719"/>
    <lineage>
        <taxon>Eukaryota</taxon>
        <taxon>Metazoa</taxon>
        <taxon>Chordata</taxon>
        <taxon>Tunicata</taxon>
        <taxon>Ascidiacea</taxon>
        <taxon>Phlebobranchia</taxon>
        <taxon>Cionidae</taxon>
        <taxon>Ciona</taxon>
    </lineage>
</organism>
<comment type="function">
    <text evidence="8">Tubulin is the major constituent of microtubules, a cylinder consisting of laterally associated linear protofilaments composed of alpha- and beta-tubulin heterodimers. Microtubules grow by the addition of GTP-tubulin dimers to the microtubule end, where a stabilizing cap forms. Below the cap, tubulin dimers are in GDP-bound state, owing to GTPase activity of alpha-tubulin.</text>
</comment>
<dbReference type="PRINTS" id="PR01163">
    <property type="entry name" value="BETATUBULIN"/>
</dbReference>
<name>H2XZ21_CIOIN</name>
<keyword evidence="3" id="KW-0963">Cytoplasm</keyword>
<dbReference type="SMART" id="SM00864">
    <property type="entry name" value="Tubulin"/>
    <property type="match status" value="1"/>
</dbReference>
<keyword evidence="6 8" id="KW-0342">GTP-binding</keyword>
<comment type="subunit">
    <text evidence="8">Dimer of alpha and beta chains. A typical microtubule is a hollow water-filled tube with an outer diameter of 25 nm and an inner diameter of 15 nM. Alpha-beta heterodimers associate head-to-tail to form protofilaments running lengthwise along the microtubule wall with the beta-tubulin subunit facing the microtubule plus end conferring a structural polarity. Microtubules usually have 13 protofilaments but different protofilament numbers can be found in some organisms and specialized cells.</text>
</comment>
<dbReference type="AlphaFoldDB" id="H2XZ21"/>
<dbReference type="InterPro" id="IPR002453">
    <property type="entry name" value="Beta_tubulin"/>
</dbReference>
<feature type="domain" description="Tubulin/FtsZ GTPase" evidence="9">
    <location>
        <begin position="47"/>
        <end position="219"/>
    </location>
</feature>
<evidence type="ECO:0000256" key="1">
    <source>
        <dbReference type="ARBA" id="ARBA00004245"/>
    </source>
</evidence>
<evidence type="ECO:0000313" key="11">
    <source>
        <dbReference type="Proteomes" id="UP000008144"/>
    </source>
</evidence>
<dbReference type="Proteomes" id="UP000008144">
    <property type="component" value="Unassembled WGS sequence"/>
</dbReference>
<dbReference type="OMA" id="HACYDLG"/>
<comment type="similarity">
    <text evidence="2 8">Belongs to the tubulin family.</text>
</comment>
<dbReference type="HOGENOM" id="CLU_015718_4_5_1"/>
<sequence>MREIVHLQFGQCGSKIGTEFWEGICKEHGIGTTGHYEGDNDHQLERINTYFDNVQGSKYVPRAVLVDMDADEMNFLKSNPIGQVMRAENLVFCGQKTGNNWAKGFYTDGAVTMEAVLKAVRKEVESCDFAQGFQIMHSLGGGTGSGMGCLMLQKLKDEYPGKIFTTYTVFPSQTSSYSVNEPYNVLLSMPHLIENSTETFCIDNEALFNTCMRLTGNSTI</sequence>
<dbReference type="InterPro" id="IPR036525">
    <property type="entry name" value="Tubulin/FtsZ_GTPase_sf"/>
</dbReference>
<dbReference type="PRINTS" id="PR01161">
    <property type="entry name" value="TUBULIN"/>
</dbReference>
<dbReference type="PROSITE" id="PS00228">
    <property type="entry name" value="TUBULIN_B_AUTOREG"/>
    <property type="match status" value="1"/>
</dbReference>
<evidence type="ECO:0000256" key="7">
    <source>
        <dbReference type="ARBA" id="ARBA00023212"/>
    </source>
</evidence>
<evidence type="ECO:0000256" key="2">
    <source>
        <dbReference type="ARBA" id="ARBA00009636"/>
    </source>
</evidence>
<evidence type="ECO:0000256" key="4">
    <source>
        <dbReference type="ARBA" id="ARBA00022701"/>
    </source>
</evidence>
<dbReference type="GeneTree" id="ENSGT00940000154394"/>
<keyword evidence="5 8" id="KW-0547">Nucleotide-binding</keyword>
<dbReference type="GO" id="GO:0005200">
    <property type="term" value="F:structural constituent of cytoskeleton"/>
    <property type="evidence" value="ECO:0007669"/>
    <property type="project" value="InterPro"/>
</dbReference>